<dbReference type="EMBL" id="FYAH01000006">
    <property type="protein sequence ID" value="SMY17560.1"/>
    <property type="molecule type" value="Genomic_DNA"/>
</dbReference>
<reference evidence="4" key="1">
    <citation type="submission" date="2017-06" db="EMBL/GenBank/DDBJ databases">
        <authorList>
            <person name="Rodrigo-Torres L."/>
            <person name="Arahal R. D."/>
            <person name="Lucena T."/>
        </authorList>
    </citation>
    <scope>NUCLEOTIDE SEQUENCE [LARGE SCALE GENOMIC DNA]</scope>
    <source>
        <strain evidence="4">type strain: CECT 9192</strain>
    </source>
</reference>
<reference evidence="3" key="2">
    <citation type="submission" date="2017-06" db="EMBL/GenBank/DDBJ databases">
        <authorList>
            <person name="Kim H.J."/>
            <person name="Triplett B.A."/>
        </authorList>
    </citation>
    <scope>NUCLEOTIDE SEQUENCE [LARGE SCALE GENOMIC DNA]</scope>
    <source>
        <strain evidence="3">Type strain: CECT 9192</strain>
    </source>
</reference>
<sequence length="126" mass="14400">MKKSICFVVFLSLLFSFPSYAHSIKTLRVTATAYNSVRAQTNHQPNLTAWGVRLKPGMKAVAISRDLLHKGLKKGSRIKIQGLTGEYTVLDKMHRRWRNKIDIYMGNDVKAARKWGKRTVTIQILN</sequence>
<gene>
    <name evidence="2" type="ORF">C0W81_02695</name>
    <name evidence="3" type="ORF">PAQU9191_02872</name>
</gene>
<keyword evidence="1" id="KW-0732">Signal</keyword>
<dbReference type="EMBL" id="PYLY01000004">
    <property type="protein sequence ID" value="PSU11872.1"/>
    <property type="molecule type" value="Genomic_DNA"/>
</dbReference>
<proteinExistence type="predicted"/>
<feature type="signal peptide" evidence="1">
    <location>
        <begin position="1"/>
        <end position="21"/>
    </location>
</feature>
<evidence type="ECO:0000313" key="3">
    <source>
        <dbReference type="EMBL" id="SMY17560.1"/>
    </source>
</evidence>
<dbReference type="AlphaFoldDB" id="A0A1B8HWK9"/>
<feature type="chain" id="PRO_5015060975" description="3D (Asp-Asp-Asp) domain-containing protein" evidence="1">
    <location>
        <begin position="22"/>
        <end position="126"/>
    </location>
</feature>
<accession>A0A1B8HWK9</accession>
<name>A0A1B8HWK9_9GAMM</name>
<protein>
    <recommendedName>
        <fullName evidence="6">3D (Asp-Asp-Asp) domain-containing protein</fullName>
    </recommendedName>
</protein>
<evidence type="ECO:0000313" key="5">
    <source>
        <dbReference type="Proteomes" id="UP000241858"/>
    </source>
</evidence>
<evidence type="ECO:0000256" key="1">
    <source>
        <dbReference type="SAM" id="SignalP"/>
    </source>
</evidence>
<organism evidence="2 5">
    <name type="scientific">Photobacterium aquimaris</name>
    <dbReference type="NCBI Taxonomy" id="512643"/>
    <lineage>
        <taxon>Bacteria</taxon>
        <taxon>Pseudomonadati</taxon>
        <taxon>Pseudomonadota</taxon>
        <taxon>Gammaproteobacteria</taxon>
        <taxon>Vibrionales</taxon>
        <taxon>Vibrionaceae</taxon>
        <taxon>Photobacterium</taxon>
    </lineage>
</organism>
<evidence type="ECO:0000313" key="4">
    <source>
        <dbReference type="Proteomes" id="UP000196485"/>
    </source>
</evidence>
<dbReference type="Proteomes" id="UP000241858">
    <property type="component" value="Unassembled WGS sequence"/>
</dbReference>
<dbReference type="Proteomes" id="UP000196485">
    <property type="component" value="Unassembled WGS sequence"/>
</dbReference>
<dbReference type="RefSeq" id="WP_060997749.1">
    <property type="nucleotide sequence ID" value="NZ_FYAH01000006.1"/>
</dbReference>
<dbReference type="CDD" id="cd22784">
    <property type="entry name" value="DPBB_MltA_YuiC-like"/>
    <property type="match status" value="1"/>
</dbReference>
<dbReference type="OrthoDB" id="5624888at2"/>
<keyword evidence="4" id="KW-1185">Reference proteome</keyword>
<evidence type="ECO:0000313" key="2">
    <source>
        <dbReference type="EMBL" id="PSU11872.1"/>
    </source>
</evidence>
<reference evidence="2 5" key="3">
    <citation type="submission" date="2018-03" db="EMBL/GenBank/DDBJ databases">
        <title>Whole genome sequencing of Histamine producing bacteria.</title>
        <authorList>
            <person name="Butler K."/>
        </authorList>
    </citation>
    <scope>NUCLEOTIDE SEQUENCE [LARGE SCALE GENOMIC DNA]</scope>
    <source>
        <strain evidence="2 5">DSM 23343</strain>
    </source>
</reference>
<evidence type="ECO:0008006" key="6">
    <source>
        <dbReference type="Google" id="ProtNLM"/>
    </source>
</evidence>